<evidence type="ECO:0000313" key="2">
    <source>
        <dbReference type="EMBL" id="TDW90919.1"/>
    </source>
</evidence>
<dbReference type="Proteomes" id="UP000295060">
    <property type="component" value="Unassembled WGS sequence"/>
</dbReference>
<dbReference type="InterPro" id="IPR002938">
    <property type="entry name" value="FAD-bd"/>
</dbReference>
<organism evidence="2 3">
    <name type="scientific">Kribbella pratensis</name>
    <dbReference type="NCBI Taxonomy" id="2512112"/>
    <lineage>
        <taxon>Bacteria</taxon>
        <taxon>Bacillati</taxon>
        <taxon>Actinomycetota</taxon>
        <taxon>Actinomycetes</taxon>
        <taxon>Propionibacteriales</taxon>
        <taxon>Kribbellaceae</taxon>
        <taxon>Kribbella</taxon>
    </lineage>
</organism>
<dbReference type="EMBL" id="SODU01000002">
    <property type="protein sequence ID" value="TDW90919.1"/>
    <property type="molecule type" value="Genomic_DNA"/>
</dbReference>
<evidence type="ECO:0000313" key="3">
    <source>
        <dbReference type="Proteomes" id="UP000295060"/>
    </source>
</evidence>
<dbReference type="InterPro" id="IPR051704">
    <property type="entry name" value="FAD_aromatic-hydroxylase"/>
</dbReference>
<dbReference type="PANTHER" id="PTHR46865:SF8">
    <property type="entry name" value="POSSIBLE OXIDOREDUCTASE"/>
    <property type="match status" value="1"/>
</dbReference>
<keyword evidence="3" id="KW-1185">Reference proteome</keyword>
<proteinExistence type="predicted"/>
<name>A0ABY2FHS3_9ACTN</name>
<dbReference type="PANTHER" id="PTHR46865">
    <property type="entry name" value="OXIDOREDUCTASE-RELATED"/>
    <property type="match status" value="1"/>
</dbReference>
<dbReference type="RefSeq" id="WP_134130740.1">
    <property type="nucleotide sequence ID" value="NZ_SODU01000002.1"/>
</dbReference>
<evidence type="ECO:0000259" key="1">
    <source>
        <dbReference type="Pfam" id="PF01494"/>
    </source>
</evidence>
<comment type="caution">
    <text evidence="2">The sequence shown here is derived from an EMBL/GenBank/DDBJ whole genome shotgun (WGS) entry which is preliminary data.</text>
</comment>
<accession>A0ABY2FHS3</accession>
<gene>
    <name evidence="2" type="ORF">EV137_4750</name>
</gene>
<feature type="domain" description="FAD-binding" evidence="1">
    <location>
        <begin position="3"/>
        <end position="331"/>
    </location>
</feature>
<dbReference type="Pfam" id="PF01494">
    <property type="entry name" value="FAD_binding_3"/>
    <property type="match status" value="1"/>
</dbReference>
<dbReference type="PRINTS" id="PR00420">
    <property type="entry name" value="RNGMNOXGNASE"/>
</dbReference>
<reference evidence="2 3" key="1">
    <citation type="submission" date="2019-03" db="EMBL/GenBank/DDBJ databases">
        <title>Genomic Encyclopedia of Type Strains, Phase III (KMG-III): the genomes of soil and plant-associated and newly described type strains.</title>
        <authorList>
            <person name="Whitman W."/>
        </authorList>
    </citation>
    <scope>NUCLEOTIDE SEQUENCE [LARGE SCALE GENOMIC DNA]</scope>
    <source>
        <strain evidence="2 3">VKMAc-2574</strain>
    </source>
</reference>
<sequence>MHAIICGAGIAGLALANRLSALGQDVTVLERSPGPRPQGYMIDFFGPGYDAMCAMGLLPAMQEVAYHVEEAVLVDEDGRQQAGINILQFAEGDVLSMMRPDLEQVLREHLPGDVNLRYGATLTGVTPRSDGVRVELADGSTLDGELLIGADGIHSAVRRLVFGPESTYLRFLGFHTAAYSFDAPEIHAEVGGRFCLTDTMGSQFGFYALRDGRVASFAVHRTADPVTPADTRAAIRSAYGDLGWVVPRALELCPADDQIYYDQVAQIVMPRWSSGRVALVGDACGAVSLLAGQGASLGVAGAFLLAEKLVSSSSIEDGLAEYERVWRPVVEEKQKVARSTARWFLPQSRFELVARRVLLRFLRLPVLRKLLPAALAGKPTTLIRDLQPTH</sequence>
<dbReference type="Gene3D" id="3.30.9.10">
    <property type="entry name" value="D-Amino Acid Oxidase, subunit A, domain 2"/>
    <property type="match status" value="1"/>
</dbReference>
<dbReference type="InterPro" id="IPR036188">
    <property type="entry name" value="FAD/NAD-bd_sf"/>
</dbReference>
<dbReference type="Gene3D" id="3.50.50.60">
    <property type="entry name" value="FAD/NAD(P)-binding domain"/>
    <property type="match status" value="1"/>
</dbReference>
<protein>
    <submittedName>
        <fullName evidence="2">2-polyprenyl-6-methoxyphenol hydroxylase-like FAD-dependent oxidoreductase</fullName>
    </submittedName>
</protein>
<dbReference type="SUPFAM" id="SSF51905">
    <property type="entry name" value="FAD/NAD(P)-binding domain"/>
    <property type="match status" value="1"/>
</dbReference>